<feature type="compositionally biased region" description="Low complexity" evidence="1">
    <location>
        <begin position="185"/>
        <end position="194"/>
    </location>
</feature>
<organism evidence="2 3">
    <name type="scientific">Deinococcus antarcticus</name>
    <dbReference type="NCBI Taxonomy" id="1298767"/>
    <lineage>
        <taxon>Bacteria</taxon>
        <taxon>Thermotogati</taxon>
        <taxon>Deinococcota</taxon>
        <taxon>Deinococci</taxon>
        <taxon>Deinococcales</taxon>
        <taxon>Deinococcaceae</taxon>
        <taxon>Deinococcus</taxon>
    </lineage>
</organism>
<reference evidence="3" key="1">
    <citation type="journal article" date="2019" name="Int. J. Syst. Evol. Microbiol.">
        <title>The Global Catalogue of Microorganisms (GCM) 10K type strain sequencing project: providing services to taxonomists for standard genome sequencing and annotation.</title>
        <authorList>
            <consortium name="The Broad Institute Genomics Platform"/>
            <consortium name="The Broad Institute Genome Sequencing Center for Infectious Disease"/>
            <person name="Wu L."/>
            <person name="Ma J."/>
        </authorList>
    </citation>
    <scope>NUCLEOTIDE SEQUENCE [LARGE SCALE GENOMIC DNA]</scope>
    <source>
        <strain evidence="3">CCTCC AB 2013263</strain>
    </source>
</reference>
<sequence length="656" mass="68059">MTRKFRPNLMCRGFIPATLWAVKVGWKHSGAWLLGLSVLLSGATQARTVAVGGVAQAAAVDSRMLGGSEMLAVWTLPRLGVSVRNDPLDTRLQYGSRELRFAPGTGWVAVGFRSSAPLPAPQSVNGSLYVPLAAVRLLGVRVVQEAADVIGFAAPAVVPTVTLGPSPEEVAAPVPVAKPQPTPQAPATTVSVTPVPSPVPSAGPTPAPGVTAPTRQPAQPVANLNTVRVSRTLHRNVEVQRVVLELSHGAAHVIERQKDGLSIRLSGVSASESSSTLSSGDTLSVTPGVGGAVVNLTTGGGTSQVFTLDDPPRVVVDTTTVLDPGVPPPINPENLPEGVTYFNRGMLHLLSFDPARYQARVVSAPAGRSSDLASLVKSVRGVGGVNGGYFDTVSDLPVDLVVSGGLMTASSLERRATVGFTAAGETMFGYPKPRYVLRGNFSSILVNAVGPRVRPDLLTAFVGDGRTAVGADNLTTLYVTLNGTAIQSALTGRVVPPAGTLSLTFDPAQFPQIPRAAGQALKVELVWRSSDAPWESAQEALSAGPLLVSGGRVALNPARENFNTSASIWRATKQVAVGTFQGQPTIAFFEYGTPEAFAAALAGVGVRDAVRMDSGSSAGAYLTTGYGTLGGYLNGIWSQNVPNAIVFVPKSTLVRK</sequence>
<dbReference type="Proteomes" id="UP001595748">
    <property type="component" value="Unassembled WGS sequence"/>
</dbReference>
<keyword evidence="3" id="KW-1185">Reference proteome</keyword>
<evidence type="ECO:0000256" key="1">
    <source>
        <dbReference type="SAM" id="MobiDB-lite"/>
    </source>
</evidence>
<proteinExistence type="predicted"/>
<comment type="caution">
    <text evidence="2">The sequence shown here is derived from an EMBL/GenBank/DDBJ whole genome shotgun (WGS) entry which is preliminary data.</text>
</comment>
<feature type="region of interest" description="Disordered" evidence="1">
    <location>
        <begin position="177"/>
        <end position="217"/>
    </location>
</feature>
<evidence type="ECO:0008006" key="4">
    <source>
        <dbReference type="Google" id="ProtNLM"/>
    </source>
</evidence>
<evidence type="ECO:0000313" key="2">
    <source>
        <dbReference type="EMBL" id="MFC3862652.1"/>
    </source>
</evidence>
<gene>
    <name evidence="2" type="ORF">ACFOPQ_17950</name>
</gene>
<name>A0ABV8AEH2_9DEIO</name>
<protein>
    <recommendedName>
        <fullName evidence="4">Phosphodiester glycosidase domain-containing protein</fullName>
    </recommendedName>
</protein>
<accession>A0ABV8AEH2</accession>
<dbReference type="EMBL" id="JBHRZF010000209">
    <property type="protein sequence ID" value="MFC3862652.1"/>
    <property type="molecule type" value="Genomic_DNA"/>
</dbReference>
<dbReference type="PANTHER" id="PTHR40446">
    <property type="entry name" value="N-ACETYLGLUCOSAMINE-1-PHOSPHODIESTER ALPHA-N-ACETYLGLUCOSAMINIDASE"/>
    <property type="match status" value="1"/>
</dbReference>
<dbReference type="RefSeq" id="WP_380080593.1">
    <property type="nucleotide sequence ID" value="NZ_JBHRZF010000209.1"/>
</dbReference>
<dbReference type="PANTHER" id="PTHR40446:SF2">
    <property type="entry name" value="N-ACETYLGLUCOSAMINE-1-PHOSPHODIESTER ALPHA-N-ACETYLGLUCOSAMINIDASE"/>
    <property type="match status" value="1"/>
</dbReference>
<evidence type="ECO:0000313" key="3">
    <source>
        <dbReference type="Proteomes" id="UP001595748"/>
    </source>
</evidence>
<feature type="compositionally biased region" description="Pro residues" evidence="1">
    <location>
        <begin position="195"/>
        <end position="207"/>
    </location>
</feature>